<organism evidence="1 2">
    <name type="scientific">Trifolium medium</name>
    <dbReference type="NCBI Taxonomy" id="97028"/>
    <lineage>
        <taxon>Eukaryota</taxon>
        <taxon>Viridiplantae</taxon>
        <taxon>Streptophyta</taxon>
        <taxon>Embryophyta</taxon>
        <taxon>Tracheophyta</taxon>
        <taxon>Spermatophyta</taxon>
        <taxon>Magnoliopsida</taxon>
        <taxon>eudicotyledons</taxon>
        <taxon>Gunneridae</taxon>
        <taxon>Pentapetalae</taxon>
        <taxon>rosids</taxon>
        <taxon>fabids</taxon>
        <taxon>Fabales</taxon>
        <taxon>Fabaceae</taxon>
        <taxon>Papilionoideae</taxon>
        <taxon>50 kb inversion clade</taxon>
        <taxon>NPAAA clade</taxon>
        <taxon>Hologalegina</taxon>
        <taxon>IRL clade</taxon>
        <taxon>Trifolieae</taxon>
        <taxon>Trifolium</taxon>
    </lineage>
</organism>
<reference evidence="1 2" key="1">
    <citation type="journal article" date="2018" name="Front. Plant Sci.">
        <title>Red Clover (Trifolium pratense) and Zigzag Clover (T. medium) - A Picture of Genomic Similarities and Differences.</title>
        <authorList>
            <person name="Dluhosova J."/>
            <person name="Istvanek J."/>
            <person name="Nedelnik J."/>
            <person name="Repkova J."/>
        </authorList>
    </citation>
    <scope>NUCLEOTIDE SEQUENCE [LARGE SCALE GENOMIC DNA]</scope>
    <source>
        <strain evidence="2">cv. 10/8</strain>
        <tissue evidence="1">Leaf</tissue>
    </source>
</reference>
<sequence>SLGGLLHRQKKRNSREVDAPLLHDTLHLYNSIMLLFGVVDETVGSG</sequence>
<feature type="non-terminal residue" evidence="1">
    <location>
        <position position="1"/>
    </location>
</feature>
<proteinExistence type="predicted"/>
<dbReference type="AlphaFoldDB" id="A0A392V1X0"/>
<evidence type="ECO:0000313" key="1">
    <source>
        <dbReference type="EMBL" id="MCI82117.1"/>
    </source>
</evidence>
<name>A0A392V1X0_9FABA</name>
<evidence type="ECO:0000313" key="2">
    <source>
        <dbReference type="Proteomes" id="UP000265520"/>
    </source>
</evidence>
<comment type="caution">
    <text evidence="1">The sequence shown here is derived from an EMBL/GenBank/DDBJ whole genome shotgun (WGS) entry which is preliminary data.</text>
</comment>
<dbReference type="Proteomes" id="UP000265520">
    <property type="component" value="Unassembled WGS sequence"/>
</dbReference>
<keyword evidence="2" id="KW-1185">Reference proteome</keyword>
<dbReference type="EMBL" id="LXQA011035343">
    <property type="protein sequence ID" value="MCI82117.1"/>
    <property type="molecule type" value="Genomic_DNA"/>
</dbReference>
<protein>
    <submittedName>
        <fullName evidence="1">Uncharacterized protein</fullName>
    </submittedName>
</protein>
<accession>A0A392V1X0</accession>